<keyword evidence="4" id="KW-1185">Reference proteome</keyword>
<dbReference type="GO" id="GO:0008009">
    <property type="term" value="F:chemokine activity"/>
    <property type="evidence" value="ECO:0007669"/>
    <property type="project" value="InterPro"/>
</dbReference>
<evidence type="ECO:0000256" key="1">
    <source>
        <dbReference type="ARBA" id="ARBA00022514"/>
    </source>
</evidence>
<accession>A0AAV6G0M2</accession>
<evidence type="ECO:0000259" key="2">
    <source>
        <dbReference type="Pfam" id="PF00048"/>
    </source>
</evidence>
<dbReference type="GO" id="GO:0006955">
    <property type="term" value="P:immune response"/>
    <property type="evidence" value="ECO:0007669"/>
    <property type="project" value="InterPro"/>
</dbReference>
<evidence type="ECO:0000313" key="4">
    <source>
        <dbReference type="Proteomes" id="UP000823561"/>
    </source>
</evidence>
<proteinExistence type="predicted"/>
<dbReference type="SUPFAM" id="SSF54117">
    <property type="entry name" value="Interleukin 8-like chemokines"/>
    <property type="match status" value="1"/>
</dbReference>
<keyword evidence="1" id="KW-0202">Cytokine</keyword>
<protein>
    <recommendedName>
        <fullName evidence="2">Chemokine interleukin-8-like domain-containing protein</fullName>
    </recommendedName>
</protein>
<dbReference type="Proteomes" id="UP000823561">
    <property type="component" value="Chromosome 16"/>
</dbReference>
<feature type="domain" description="Chemokine interleukin-8-like" evidence="2">
    <location>
        <begin position="84"/>
        <end position="135"/>
    </location>
</feature>
<sequence>MSYSMEWMCQLVEIFQKWTRTHFCFLWLLNTAVRVSSTSHSPSSGHRAITMQSPRTFISSLAILAIIASVVWQRADAQPENVVSCCTRVSNEEVMDPIIGFKAQRPDKSCVAAVIVKTDKNEQFCCSPHAKWLKPKIMEFLRKLDRETQT</sequence>
<dbReference type="EMBL" id="JADWDJ010000016">
    <property type="protein sequence ID" value="KAG5268485.1"/>
    <property type="molecule type" value="Genomic_DNA"/>
</dbReference>
<dbReference type="InterPro" id="IPR036048">
    <property type="entry name" value="Interleukin_8-like_sf"/>
</dbReference>
<dbReference type="GO" id="GO:0005615">
    <property type="term" value="C:extracellular space"/>
    <property type="evidence" value="ECO:0007669"/>
    <property type="project" value="UniProtKB-KW"/>
</dbReference>
<dbReference type="Pfam" id="PF00048">
    <property type="entry name" value="IL8"/>
    <property type="match status" value="1"/>
</dbReference>
<evidence type="ECO:0000313" key="3">
    <source>
        <dbReference type="EMBL" id="KAG5268485.1"/>
    </source>
</evidence>
<dbReference type="InterPro" id="IPR001811">
    <property type="entry name" value="Chemokine_IL8-like_dom"/>
</dbReference>
<dbReference type="Gene3D" id="2.40.50.40">
    <property type="match status" value="1"/>
</dbReference>
<reference evidence="3" key="1">
    <citation type="submission" date="2020-10" db="EMBL/GenBank/DDBJ databases">
        <title>Chromosome-scale genome assembly of the Allis shad, Alosa alosa.</title>
        <authorList>
            <person name="Margot Z."/>
            <person name="Christophe K."/>
            <person name="Cabau C."/>
            <person name="Louis A."/>
            <person name="Berthelot C."/>
            <person name="Parey E."/>
            <person name="Roest Crollius H."/>
            <person name="Montfort J."/>
            <person name="Robinson-Rechavi M."/>
            <person name="Bucao C."/>
            <person name="Bouchez O."/>
            <person name="Gislard M."/>
            <person name="Lluch J."/>
            <person name="Milhes M."/>
            <person name="Lampietro C."/>
            <person name="Lopez Roques C."/>
            <person name="Donnadieu C."/>
            <person name="Braasch I."/>
            <person name="Desvignes T."/>
            <person name="Postlethwait J."/>
            <person name="Bobe J."/>
            <person name="Guiguen Y."/>
        </authorList>
    </citation>
    <scope>NUCLEOTIDE SEQUENCE</scope>
    <source>
        <strain evidence="3">M-15738</strain>
        <tissue evidence="3">Blood</tissue>
    </source>
</reference>
<dbReference type="AlphaFoldDB" id="A0AAV6G0M2"/>
<organism evidence="3 4">
    <name type="scientific">Alosa alosa</name>
    <name type="common">allis shad</name>
    <dbReference type="NCBI Taxonomy" id="278164"/>
    <lineage>
        <taxon>Eukaryota</taxon>
        <taxon>Metazoa</taxon>
        <taxon>Chordata</taxon>
        <taxon>Craniata</taxon>
        <taxon>Vertebrata</taxon>
        <taxon>Euteleostomi</taxon>
        <taxon>Actinopterygii</taxon>
        <taxon>Neopterygii</taxon>
        <taxon>Teleostei</taxon>
        <taxon>Clupei</taxon>
        <taxon>Clupeiformes</taxon>
        <taxon>Clupeoidei</taxon>
        <taxon>Clupeidae</taxon>
        <taxon>Alosa</taxon>
    </lineage>
</organism>
<gene>
    <name evidence="3" type="ORF">AALO_G00213110</name>
</gene>
<name>A0AAV6G0M2_9TELE</name>
<comment type="caution">
    <text evidence="3">The sequence shown here is derived from an EMBL/GenBank/DDBJ whole genome shotgun (WGS) entry which is preliminary data.</text>
</comment>